<feature type="signal peptide" evidence="2">
    <location>
        <begin position="1"/>
        <end position="20"/>
    </location>
</feature>
<accession>A0AAN6X4H5</accession>
<keyword evidence="1" id="KW-1133">Transmembrane helix</keyword>
<name>A0AAN6X4H5_9PEZI</name>
<evidence type="ECO:0000256" key="1">
    <source>
        <dbReference type="SAM" id="Phobius"/>
    </source>
</evidence>
<sequence length="251" mass="26093">MRTNYLLLSLLASAAHLASASPTSPQEDIRRDLGAANLPRDPSGLDLVTALAPRQATTTAANQATLLSPSPCFTETTVTITQCPTDSAGKKTGQCTPTPSPSQVCREGLICRSDNQGNPSCMYKHSKLDIGGIIIAIFFAVAVVISVFTICFMCCRERQAQTRLEKAAEAAKIAKESAVAAKRPGRNVVGNHGVSETIQQREPLMDAASGYGGAASVGVPGGGDVGVQPAGGQYGAANPFVDNSHDGHPMR</sequence>
<protein>
    <submittedName>
        <fullName evidence="3">Uncharacterized protein</fullName>
    </submittedName>
</protein>
<proteinExistence type="predicted"/>
<keyword evidence="1" id="KW-0812">Transmembrane</keyword>
<feature type="chain" id="PRO_5042884120" evidence="2">
    <location>
        <begin position="21"/>
        <end position="251"/>
    </location>
</feature>
<keyword evidence="2" id="KW-0732">Signal</keyword>
<keyword evidence="1" id="KW-0472">Membrane</keyword>
<dbReference type="AlphaFoldDB" id="A0AAN6X4H5"/>
<organism evidence="3 4">
    <name type="scientific">Podospora australis</name>
    <dbReference type="NCBI Taxonomy" id="1536484"/>
    <lineage>
        <taxon>Eukaryota</taxon>
        <taxon>Fungi</taxon>
        <taxon>Dikarya</taxon>
        <taxon>Ascomycota</taxon>
        <taxon>Pezizomycotina</taxon>
        <taxon>Sordariomycetes</taxon>
        <taxon>Sordariomycetidae</taxon>
        <taxon>Sordariales</taxon>
        <taxon>Podosporaceae</taxon>
        <taxon>Podospora</taxon>
    </lineage>
</organism>
<evidence type="ECO:0000256" key="2">
    <source>
        <dbReference type="SAM" id="SignalP"/>
    </source>
</evidence>
<reference evidence="3" key="2">
    <citation type="submission" date="2023-05" db="EMBL/GenBank/DDBJ databases">
        <authorList>
            <consortium name="Lawrence Berkeley National Laboratory"/>
            <person name="Steindorff A."/>
            <person name="Hensen N."/>
            <person name="Bonometti L."/>
            <person name="Westerberg I."/>
            <person name="Brannstrom I.O."/>
            <person name="Guillou S."/>
            <person name="Cros-Aarteil S."/>
            <person name="Calhoun S."/>
            <person name="Haridas S."/>
            <person name="Kuo A."/>
            <person name="Mondo S."/>
            <person name="Pangilinan J."/>
            <person name="Riley R."/>
            <person name="Labutti K."/>
            <person name="Andreopoulos B."/>
            <person name="Lipzen A."/>
            <person name="Chen C."/>
            <person name="Yanf M."/>
            <person name="Daum C."/>
            <person name="Ng V."/>
            <person name="Clum A."/>
            <person name="Ohm R."/>
            <person name="Martin F."/>
            <person name="Silar P."/>
            <person name="Natvig D."/>
            <person name="Lalanne C."/>
            <person name="Gautier V."/>
            <person name="Ament-Velasquez S.L."/>
            <person name="Kruys A."/>
            <person name="Hutchinson M.I."/>
            <person name="Powell A.J."/>
            <person name="Barry K."/>
            <person name="Miller A.N."/>
            <person name="Grigoriev I.V."/>
            <person name="Debuchy R."/>
            <person name="Gladieux P."/>
            <person name="Thoren M.H."/>
            <person name="Johannesson H."/>
        </authorList>
    </citation>
    <scope>NUCLEOTIDE SEQUENCE</scope>
    <source>
        <strain evidence="3">PSN309</strain>
    </source>
</reference>
<reference evidence="3" key="1">
    <citation type="journal article" date="2023" name="Mol. Phylogenet. Evol.">
        <title>Genome-scale phylogeny and comparative genomics of the fungal order Sordariales.</title>
        <authorList>
            <person name="Hensen N."/>
            <person name="Bonometti L."/>
            <person name="Westerberg I."/>
            <person name="Brannstrom I.O."/>
            <person name="Guillou S."/>
            <person name="Cros-Aarteil S."/>
            <person name="Calhoun S."/>
            <person name="Haridas S."/>
            <person name="Kuo A."/>
            <person name="Mondo S."/>
            <person name="Pangilinan J."/>
            <person name="Riley R."/>
            <person name="LaButti K."/>
            <person name="Andreopoulos B."/>
            <person name="Lipzen A."/>
            <person name="Chen C."/>
            <person name="Yan M."/>
            <person name="Daum C."/>
            <person name="Ng V."/>
            <person name="Clum A."/>
            <person name="Steindorff A."/>
            <person name="Ohm R.A."/>
            <person name="Martin F."/>
            <person name="Silar P."/>
            <person name="Natvig D.O."/>
            <person name="Lalanne C."/>
            <person name="Gautier V."/>
            <person name="Ament-Velasquez S.L."/>
            <person name="Kruys A."/>
            <person name="Hutchinson M.I."/>
            <person name="Powell A.J."/>
            <person name="Barry K."/>
            <person name="Miller A.N."/>
            <person name="Grigoriev I.V."/>
            <person name="Debuchy R."/>
            <person name="Gladieux P."/>
            <person name="Hiltunen Thoren M."/>
            <person name="Johannesson H."/>
        </authorList>
    </citation>
    <scope>NUCLEOTIDE SEQUENCE</scope>
    <source>
        <strain evidence="3">PSN309</strain>
    </source>
</reference>
<comment type="caution">
    <text evidence="3">The sequence shown here is derived from an EMBL/GenBank/DDBJ whole genome shotgun (WGS) entry which is preliminary data.</text>
</comment>
<evidence type="ECO:0000313" key="3">
    <source>
        <dbReference type="EMBL" id="KAK4191927.1"/>
    </source>
</evidence>
<evidence type="ECO:0000313" key="4">
    <source>
        <dbReference type="Proteomes" id="UP001302126"/>
    </source>
</evidence>
<keyword evidence="4" id="KW-1185">Reference proteome</keyword>
<feature type="transmembrane region" description="Helical" evidence="1">
    <location>
        <begin position="130"/>
        <end position="155"/>
    </location>
</feature>
<dbReference type="Proteomes" id="UP001302126">
    <property type="component" value="Unassembled WGS sequence"/>
</dbReference>
<gene>
    <name evidence="3" type="ORF">QBC35DRAFT_447720</name>
</gene>
<dbReference type="EMBL" id="MU864356">
    <property type="protein sequence ID" value="KAK4191927.1"/>
    <property type="molecule type" value="Genomic_DNA"/>
</dbReference>